<organism evidence="4 5">
    <name type="scientific">Anisodus acutangulus</name>
    <dbReference type="NCBI Taxonomy" id="402998"/>
    <lineage>
        <taxon>Eukaryota</taxon>
        <taxon>Viridiplantae</taxon>
        <taxon>Streptophyta</taxon>
        <taxon>Embryophyta</taxon>
        <taxon>Tracheophyta</taxon>
        <taxon>Spermatophyta</taxon>
        <taxon>Magnoliopsida</taxon>
        <taxon>eudicotyledons</taxon>
        <taxon>Gunneridae</taxon>
        <taxon>Pentapetalae</taxon>
        <taxon>asterids</taxon>
        <taxon>lamiids</taxon>
        <taxon>Solanales</taxon>
        <taxon>Solanaceae</taxon>
        <taxon>Solanoideae</taxon>
        <taxon>Hyoscyameae</taxon>
        <taxon>Anisodus</taxon>
    </lineage>
</organism>
<evidence type="ECO:0000256" key="3">
    <source>
        <dbReference type="SAM" id="MobiDB-lite"/>
    </source>
</evidence>
<dbReference type="GO" id="GO:0004739">
    <property type="term" value="F:pyruvate dehydrogenase (acetyl-transferring) activity"/>
    <property type="evidence" value="ECO:0007669"/>
    <property type="project" value="TreeGrafter"/>
</dbReference>
<proteinExistence type="predicted"/>
<comment type="cofactor">
    <cofactor evidence="1">
        <name>thiamine diphosphate</name>
        <dbReference type="ChEBI" id="CHEBI:58937"/>
    </cofactor>
</comment>
<keyword evidence="5" id="KW-1185">Reference proteome</keyword>
<dbReference type="AlphaFoldDB" id="A0A9Q1R1Z6"/>
<dbReference type="SUPFAM" id="SSF52518">
    <property type="entry name" value="Thiamin diphosphate-binding fold (THDP-binding)"/>
    <property type="match status" value="1"/>
</dbReference>
<sequence length="192" mass="21362">MDATKNEEVEHVATIGDSQGTFLDKKDEVMSVTQKTANANTEREAEKRDTEESSSPLIEEMVVVVNKNDSRVIHVPATAMTVASAEKNHYAMRDPITTLKKYMFENNTGSEVELIAIDKKNDELIEKVVEFADGSPVLAPSQLLKNVIADPRSFEIDPDRRHNDTECSLMINGIIHKTGPTFKSVEVNPFAE</sequence>
<evidence type="ECO:0000256" key="2">
    <source>
        <dbReference type="ARBA" id="ARBA00023052"/>
    </source>
</evidence>
<feature type="compositionally biased region" description="Basic and acidic residues" evidence="3">
    <location>
        <begin position="1"/>
        <end position="11"/>
    </location>
</feature>
<gene>
    <name evidence="4" type="ORF">K7X08_029985</name>
</gene>
<comment type="caution">
    <text evidence="4">The sequence shown here is derived from an EMBL/GenBank/DDBJ whole genome shotgun (WGS) entry which is preliminary data.</text>
</comment>
<feature type="compositionally biased region" description="Polar residues" evidence="3">
    <location>
        <begin position="31"/>
        <end position="40"/>
    </location>
</feature>
<evidence type="ECO:0000313" key="5">
    <source>
        <dbReference type="Proteomes" id="UP001152561"/>
    </source>
</evidence>
<dbReference type="GO" id="GO:0006086">
    <property type="term" value="P:pyruvate decarboxylation to acetyl-CoA"/>
    <property type="evidence" value="ECO:0007669"/>
    <property type="project" value="TreeGrafter"/>
</dbReference>
<reference evidence="5" key="1">
    <citation type="journal article" date="2023" name="Proc. Natl. Acad. Sci. U.S.A.">
        <title>Genomic and structural basis for evolution of tropane alkaloid biosynthesis.</title>
        <authorList>
            <person name="Wanga Y.-J."/>
            <person name="Taina T."/>
            <person name="Yua J.-Y."/>
            <person name="Lia J."/>
            <person name="Xua B."/>
            <person name="Chenc J."/>
            <person name="D'Auriad J.C."/>
            <person name="Huanga J.-P."/>
            <person name="Huanga S.-X."/>
        </authorList>
    </citation>
    <scope>NUCLEOTIDE SEQUENCE [LARGE SCALE GENOMIC DNA]</scope>
    <source>
        <strain evidence="5">cv. KIB-2019</strain>
    </source>
</reference>
<evidence type="ECO:0000256" key="1">
    <source>
        <dbReference type="ARBA" id="ARBA00001964"/>
    </source>
</evidence>
<dbReference type="InterPro" id="IPR029061">
    <property type="entry name" value="THDP-binding"/>
</dbReference>
<dbReference type="PANTHER" id="PTHR11516">
    <property type="entry name" value="PYRUVATE DEHYDROGENASE E1 COMPONENT, ALPHA SUBUNIT BACTERIAL AND ORGANELLAR"/>
    <property type="match status" value="1"/>
</dbReference>
<evidence type="ECO:0000313" key="4">
    <source>
        <dbReference type="EMBL" id="KAJ8538689.1"/>
    </source>
</evidence>
<dbReference type="OrthoDB" id="1328860at2759"/>
<dbReference type="InterPro" id="IPR050642">
    <property type="entry name" value="PDH_E1_Alpha_Subunit"/>
</dbReference>
<dbReference type="PANTHER" id="PTHR11516:SF60">
    <property type="entry name" value="PYRUVATE DEHYDROGENASE E1 COMPONENT SUBUNIT ALPHA"/>
    <property type="match status" value="1"/>
</dbReference>
<accession>A0A9Q1R1Z6</accession>
<name>A0A9Q1R1Z6_9SOLA</name>
<dbReference type="Gene3D" id="3.40.50.970">
    <property type="match status" value="1"/>
</dbReference>
<protein>
    <submittedName>
        <fullName evidence="4">Uncharacterized protein</fullName>
    </submittedName>
</protein>
<feature type="region of interest" description="Disordered" evidence="3">
    <location>
        <begin position="1"/>
        <end position="55"/>
    </location>
</feature>
<dbReference type="Proteomes" id="UP001152561">
    <property type="component" value="Unassembled WGS sequence"/>
</dbReference>
<feature type="compositionally biased region" description="Basic and acidic residues" evidence="3">
    <location>
        <begin position="41"/>
        <end position="51"/>
    </location>
</feature>
<dbReference type="EMBL" id="JAJAGQ010000017">
    <property type="protein sequence ID" value="KAJ8538689.1"/>
    <property type="molecule type" value="Genomic_DNA"/>
</dbReference>
<keyword evidence="2" id="KW-0786">Thiamine pyrophosphate</keyword>